<accession>A0A939IVR1</accession>
<protein>
    <submittedName>
        <fullName evidence="2">YdcF family protein</fullName>
    </submittedName>
</protein>
<dbReference type="InterPro" id="IPR003848">
    <property type="entry name" value="DUF218"/>
</dbReference>
<dbReference type="RefSeq" id="WP_207278982.1">
    <property type="nucleotide sequence ID" value="NZ_JAFLEQ010000014.1"/>
</dbReference>
<dbReference type="AlphaFoldDB" id="A0A939IVR1"/>
<dbReference type="Gene3D" id="3.40.50.620">
    <property type="entry name" value="HUPs"/>
    <property type="match status" value="1"/>
</dbReference>
<dbReference type="CDD" id="cd06259">
    <property type="entry name" value="YdcF-like"/>
    <property type="match status" value="1"/>
</dbReference>
<dbReference type="PANTHER" id="PTHR30336:SF20">
    <property type="entry name" value="DUF218 DOMAIN-CONTAINING PROTEIN"/>
    <property type="match status" value="1"/>
</dbReference>
<gene>
    <name evidence="2" type="ORF">JZY06_07715</name>
</gene>
<evidence type="ECO:0000313" key="3">
    <source>
        <dbReference type="Proteomes" id="UP000664332"/>
    </source>
</evidence>
<feature type="domain" description="DUF218" evidence="1">
    <location>
        <begin position="6"/>
        <end position="129"/>
    </location>
</feature>
<name>A0A939IVR1_9CORY</name>
<dbReference type="PANTHER" id="PTHR30336">
    <property type="entry name" value="INNER MEMBRANE PROTEIN, PROBABLE PERMEASE"/>
    <property type="match status" value="1"/>
</dbReference>
<dbReference type="GO" id="GO:0005886">
    <property type="term" value="C:plasma membrane"/>
    <property type="evidence" value="ECO:0007669"/>
    <property type="project" value="TreeGrafter"/>
</dbReference>
<evidence type="ECO:0000313" key="2">
    <source>
        <dbReference type="EMBL" id="MBN9644496.1"/>
    </source>
</evidence>
<dbReference type="InterPro" id="IPR051599">
    <property type="entry name" value="Cell_Envelope_Assoc"/>
</dbReference>
<keyword evidence="3" id="KW-1185">Reference proteome</keyword>
<dbReference type="InterPro" id="IPR014729">
    <property type="entry name" value="Rossmann-like_a/b/a_fold"/>
</dbReference>
<comment type="caution">
    <text evidence="2">The sequence shown here is derived from an EMBL/GenBank/DDBJ whole genome shotgun (WGS) entry which is preliminary data.</text>
</comment>
<evidence type="ECO:0000259" key="1">
    <source>
        <dbReference type="Pfam" id="PF02698"/>
    </source>
</evidence>
<sequence>MAGTHTVVVLGCRLTNGVPGTALSARLTAALPLIHPGVTVVVTGRNEAPAMAQWLTRHGVDPETILVENRAESTNENLEYTRELLGGCTGWTVVTSDFHKPRVAMWAWHHGYTVTVVSAPTPLARAPYLWTREIAALGHSAARVVWRRMIRRLTGR</sequence>
<dbReference type="Proteomes" id="UP000664332">
    <property type="component" value="Unassembled WGS sequence"/>
</dbReference>
<organism evidence="2 3">
    <name type="scientific">Corynebacterium mendelii</name>
    <dbReference type="NCBI Taxonomy" id="2765362"/>
    <lineage>
        <taxon>Bacteria</taxon>
        <taxon>Bacillati</taxon>
        <taxon>Actinomycetota</taxon>
        <taxon>Actinomycetes</taxon>
        <taxon>Mycobacteriales</taxon>
        <taxon>Corynebacteriaceae</taxon>
        <taxon>Corynebacterium</taxon>
    </lineage>
</organism>
<proteinExistence type="predicted"/>
<dbReference type="EMBL" id="JAFLEQ010000014">
    <property type="protein sequence ID" value="MBN9644496.1"/>
    <property type="molecule type" value="Genomic_DNA"/>
</dbReference>
<dbReference type="Pfam" id="PF02698">
    <property type="entry name" value="DUF218"/>
    <property type="match status" value="1"/>
</dbReference>
<reference evidence="2" key="1">
    <citation type="submission" date="2021-03" db="EMBL/GenBank/DDBJ databases">
        <authorList>
            <person name="Sun Q."/>
        </authorList>
    </citation>
    <scope>NUCLEOTIDE SEQUENCE</scope>
    <source>
        <strain evidence="2">CCM 8862</strain>
    </source>
</reference>